<dbReference type="PANTHER" id="PTHR14234:SF18">
    <property type="entry name" value="RIMS-BINDING PROTEIN 2"/>
    <property type="match status" value="1"/>
</dbReference>
<feature type="compositionally biased region" description="Basic and acidic residues" evidence="13">
    <location>
        <begin position="649"/>
        <end position="669"/>
    </location>
</feature>
<dbReference type="InterPro" id="IPR013783">
    <property type="entry name" value="Ig-like_fold"/>
</dbReference>
<dbReference type="InterPro" id="IPR036028">
    <property type="entry name" value="SH3-like_dom_sf"/>
</dbReference>
<dbReference type="GO" id="GO:0045202">
    <property type="term" value="C:synapse"/>
    <property type="evidence" value="ECO:0007669"/>
    <property type="project" value="UniProtKB-SubCell"/>
</dbReference>
<evidence type="ECO:0000256" key="11">
    <source>
        <dbReference type="PROSITE-ProRule" id="PRU00192"/>
    </source>
</evidence>
<evidence type="ECO:0000313" key="17">
    <source>
        <dbReference type="Proteomes" id="UP000523146"/>
    </source>
</evidence>
<dbReference type="FunFam" id="2.60.40.10:FF:000072">
    <property type="entry name" value="RIMS-binding protein 2 isoform X1"/>
    <property type="match status" value="1"/>
</dbReference>
<sequence>QAQVEAKKEHEGAVQLLEAKVRELEEKCRTQGEQFNLLSRELERFRQQAGKIELLGTPLAPPGKPLAQLMNGIATSIGKGHESPAGSRCVISEFIRPLHISGDKPEQLSVKPTLLPKARPAAPRCRFDPDMDNDQNSNTSKQRYSGKVHLCIARYSYNPFDGPNENPEAELPLTAGKYLYVYGDMDEDGFYEGELLDGQRGLVPSNFVDFVQDSEARLGSEQDQNVPKRAAPALEGEQLLEPSPPSHGQPGGLSNGSLDINIDEIGEDIVPYPRRITLIKQLAKSVIVGWEPPLVPPGWGTVSSYNVLVDREVRMNVALGSRTKALIEKLNISSCTYRISIQSITSKGSSDELQCTLLVGKDVIVAPSNLRVDNITQISAELSWLPTNSNYSHVIFLNEEEFDIVKAASYKYHFFNLKPNMAYKVKVMAKPHQMPWQLPLEQREKKEAFVEFSTLPAGPPAPPQDVSVRAGSTPGTLQVCWKPPVLSATGTSHGASVTGYGVYAKGQRVAEVLFPAAEGCPLELLRLRSLDAREVTLRTLSAQGESLDSSAAAIPPELLVPPPPHPRPAPKPKPLASAGAPETKEEHPGPHFKRDESWEQTRSLSPAHGHMLEPPALHGPLQGRRSPSPNRILPQPQGAPVPNTVAKAMAREAAQRVAESSRMERRSVFSDRSSVAPYSDEEEDGYDSPKVKRRGASVDDFLKESELGKQAHYCPGDEYHTESSRGSDLSDILEEDEEELYSEMQLEEGGRRRLSLTSHGTLKDKNKSTEGPFWEQPGFPQQTQHSKRLFSIPEVAEEDGEYSELLYKQGLGMPYRKNPRVARGCRAHRQEQQHSPRHPAKPRMVPGMEEMALDEPGGKSRQSRSPDSGLDCGSEEEEPRFGVRAPWGSEEEEPRAPREPAAPHPCGCQRGSRPGLARRRTLTRQSSIEEDFGELGPSLGEPRRQEAKARRLGAPQGSRGEQAGCKSHPNPAGPRAAKPPHRDAQDSLLLGNPASAGRVEHGGRRSSHGSAVPARARPLLVPPLDGYGGRDHLSPDIYEESETDPGTEDLSTRIFVALFDYDPLTMSPNPDAAEEELPFKEGQIIKVYGDKDADGFYRGETCARIGLIPCNMVSEIQAEDEEMMEQLLKQGFLPLNTPIEKIERGRRAGRQPALATRRMVALYDYDPRESSPNVDVEAELTFCTGDIITVFGEIDEDGFYYGELNGQKGLVPSNFLEEVPDDVEVFLSDAPSRYAHDTPMRSKAKRKKSVHFTP</sequence>
<dbReference type="InterPro" id="IPR003961">
    <property type="entry name" value="FN3_dom"/>
</dbReference>
<dbReference type="InterPro" id="IPR040325">
    <property type="entry name" value="RIMBP1/2/3"/>
</dbReference>
<dbReference type="Pfam" id="PF14604">
    <property type="entry name" value="SH3_9"/>
    <property type="match status" value="1"/>
</dbReference>
<feature type="compositionally biased region" description="Pro residues" evidence="13">
    <location>
        <begin position="558"/>
        <end position="573"/>
    </location>
</feature>
<keyword evidence="17" id="KW-1185">Reference proteome</keyword>
<comment type="caution">
    <text evidence="16">The sequence shown here is derived from an EMBL/GenBank/DDBJ whole genome shotgun (WGS) entry which is preliminary data.</text>
</comment>
<dbReference type="SUPFAM" id="SSF49265">
    <property type="entry name" value="Fibronectin type III"/>
    <property type="match status" value="2"/>
</dbReference>
<proteinExistence type="inferred from homology"/>
<feature type="region of interest" description="Disordered" evidence="13">
    <location>
        <begin position="814"/>
        <end position="1047"/>
    </location>
</feature>
<dbReference type="CDD" id="cd12013">
    <property type="entry name" value="SH3_RIM-BP_3"/>
    <property type="match status" value="1"/>
</dbReference>
<dbReference type="Proteomes" id="UP000523146">
    <property type="component" value="Unassembled WGS sequence"/>
</dbReference>
<dbReference type="CDD" id="cd12014">
    <property type="entry name" value="SH3_RIM-BP_1"/>
    <property type="match status" value="1"/>
</dbReference>
<comment type="function">
    <text evidence="9">Plays a role in the synaptic transmission as bifunctional linker that interacts simultaneously with RIMS1, RIMS2, CACNA1D and CACNA1B.</text>
</comment>
<evidence type="ECO:0000313" key="16">
    <source>
        <dbReference type="EMBL" id="NWS85553.1"/>
    </source>
</evidence>
<evidence type="ECO:0000256" key="7">
    <source>
        <dbReference type="ARBA" id="ARBA00023136"/>
    </source>
</evidence>
<feature type="non-terminal residue" evidence="16">
    <location>
        <position position="1254"/>
    </location>
</feature>
<feature type="region of interest" description="Disordered" evidence="13">
    <location>
        <begin position="742"/>
        <end position="786"/>
    </location>
</feature>
<dbReference type="InterPro" id="IPR057884">
    <property type="entry name" value="FN3_RIM-BP1/2/3"/>
</dbReference>
<evidence type="ECO:0000256" key="5">
    <source>
        <dbReference type="ARBA" id="ARBA00022737"/>
    </source>
</evidence>
<dbReference type="AlphaFoldDB" id="A0A7K5IWG5"/>
<reference evidence="16 17" key="1">
    <citation type="submission" date="2019-09" db="EMBL/GenBank/DDBJ databases">
        <title>Bird 10,000 Genomes (B10K) Project - Family phase.</title>
        <authorList>
            <person name="Zhang G."/>
        </authorList>
    </citation>
    <scope>NUCLEOTIDE SEQUENCE [LARGE SCALE GENOMIC DNA]</scope>
    <source>
        <strain evidence="16">B10K-DU-002-15</strain>
        <tissue evidence="16">Muscle</tissue>
    </source>
</reference>
<evidence type="ECO:0000259" key="15">
    <source>
        <dbReference type="PROSITE" id="PS50853"/>
    </source>
</evidence>
<dbReference type="Gene3D" id="2.60.40.10">
    <property type="entry name" value="Immunoglobulins"/>
    <property type="match status" value="2"/>
</dbReference>
<dbReference type="EMBL" id="VXBI01006784">
    <property type="protein sequence ID" value="NWS85553.1"/>
    <property type="molecule type" value="Genomic_DNA"/>
</dbReference>
<dbReference type="PRINTS" id="PR00452">
    <property type="entry name" value="SH3DOMAIN"/>
</dbReference>
<feature type="domain" description="SH3" evidence="14">
    <location>
        <begin position="1050"/>
        <end position="1118"/>
    </location>
</feature>
<dbReference type="PROSITE" id="PS50002">
    <property type="entry name" value="SH3"/>
    <property type="match status" value="3"/>
</dbReference>
<dbReference type="InterPro" id="IPR001452">
    <property type="entry name" value="SH3_domain"/>
</dbReference>
<keyword evidence="3 11" id="KW-0728">SH3 domain</keyword>
<dbReference type="SMART" id="SM00326">
    <property type="entry name" value="SH3"/>
    <property type="match status" value="3"/>
</dbReference>
<dbReference type="Pfam" id="PF07653">
    <property type="entry name" value="SH3_2"/>
    <property type="match status" value="2"/>
</dbReference>
<feature type="region of interest" description="Disordered" evidence="13">
    <location>
        <begin position="120"/>
        <end position="141"/>
    </location>
</feature>
<dbReference type="Pfam" id="PF25523">
    <property type="entry name" value="Ig_RIMBP2"/>
    <property type="match status" value="1"/>
</dbReference>
<evidence type="ECO:0000256" key="13">
    <source>
        <dbReference type="SAM" id="MobiDB-lite"/>
    </source>
</evidence>
<feature type="region of interest" description="Disordered" evidence="13">
    <location>
        <begin position="545"/>
        <end position="729"/>
    </location>
</feature>
<feature type="domain" description="Fibronectin type-III" evidence="15">
    <location>
        <begin position="462"/>
        <end position="563"/>
    </location>
</feature>
<dbReference type="InterPro" id="IPR036116">
    <property type="entry name" value="FN3_sf"/>
</dbReference>
<evidence type="ECO:0000256" key="3">
    <source>
        <dbReference type="ARBA" id="ARBA00022443"/>
    </source>
</evidence>
<comment type="similarity">
    <text evidence="2">Belongs to the RIMBP family.</text>
</comment>
<feature type="compositionally biased region" description="Low complexity" evidence="13">
    <location>
        <begin position="1011"/>
        <end position="1024"/>
    </location>
</feature>
<keyword evidence="4" id="KW-1003">Cell membrane</keyword>
<evidence type="ECO:0000256" key="1">
    <source>
        <dbReference type="ARBA" id="ARBA00004236"/>
    </source>
</evidence>
<feature type="compositionally biased region" description="Acidic residues" evidence="13">
    <location>
        <begin position="1037"/>
        <end position="1047"/>
    </location>
</feature>
<protein>
    <recommendedName>
        <fullName evidence="10">RIMS-binding protein 2</fullName>
    </recommendedName>
</protein>
<evidence type="ECO:0000256" key="12">
    <source>
        <dbReference type="SAM" id="Coils"/>
    </source>
</evidence>
<dbReference type="CDD" id="cd00063">
    <property type="entry name" value="FN3"/>
    <property type="match status" value="3"/>
</dbReference>
<dbReference type="Gene3D" id="2.30.30.40">
    <property type="entry name" value="SH3 Domains"/>
    <property type="match status" value="3"/>
</dbReference>
<feature type="non-terminal residue" evidence="16">
    <location>
        <position position="1"/>
    </location>
</feature>
<evidence type="ECO:0000256" key="4">
    <source>
        <dbReference type="ARBA" id="ARBA00022475"/>
    </source>
</evidence>
<feature type="compositionally biased region" description="Basic and acidic residues" evidence="13">
    <location>
        <begin position="582"/>
        <end position="599"/>
    </location>
</feature>
<organism evidence="16 17">
    <name type="scientific">Toxostoma redivivum</name>
    <name type="common">California thrasher</name>
    <dbReference type="NCBI Taxonomy" id="99882"/>
    <lineage>
        <taxon>Eukaryota</taxon>
        <taxon>Metazoa</taxon>
        <taxon>Chordata</taxon>
        <taxon>Craniata</taxon>
        <taxon>Vertebrata</taxon>
        <taxon>Euteleostomi</taxon>
        <taxon>Archelosauria</taxon>
        <taxon>Archosauria</taxon>
        <taxon>Dinosauria</taxon>
        <taxon>Saurischia</taxon>
        <taxon>Theropoda</taxon>
        <taxon>Coelurosauria</taxon>
        <taxon>Aves</taxon>
        <taxon>Neognathae</taxon>
        <taxon>Neoaves</taxon>
        <taxon>Telluraves</taxon>
        <taxon>Australaves</taxon>
        <taxon>Passeriformes</taxon>
        <taxon>Mimidae</taxon>
        <taxon>Toxostoma</taxon>
    </lineage>
</organism>
<dbReference type="CDD" id="cd12012">
    <property type="entry name" value="SH3_RIM-BP_2"/>
    <property type="match status" value="1"/>
</dbReference>
<name>A0A7K5IWG5_TOXRE</name>
<dbReference type="FunFam" id="2.30.30.40:FF:000016">
    <property type="entry name" value="RIMS-binding protein 2 isoform X2"/>
    <property type="match status" value="1"/>
</dbReference>
<dbReference type="PROSITE" id="PS50853">
    <property type="entry name" value="FN3"/>
    <property type="match status" value="1"/>
</dbReference>
<evidence type="ECO:0000256" key="2">
    <source>
        <dbReference type="ARBA" id="ARBA00010749"/>
    </source>
</evidence>
<evidence type="ECO:0000256" key="6">
    <source>
        <dbReference type="ARBA" id="ARBA00023018"/>
    </source>
</evidence>
<dbReference type="GO" id="GO:0005886">
    <property type="term" value="C:plasma membrane"/>
    <property type="evidence" value="ECO:0007669"/>
    <property type="project" value="UniProtKB-SubCell"/>
</dbReference>
<dbReference type="FunFam" id="2.60.40.10:FF:000643">
    <property type="entry name" value="RIMS-binding protein 2 isoform X1"/>
    <property type="match status" value="1"/>
</dbReference>
<dbReference type="PANTHER" id="PTHR14234">
    <property type="entry name" value="RIM BINDING PROTEIN-RELATED"/>
    <property type="match status" value="1"/>
</dbReference>
<evidence type="ECO:0000259" key="14">
    <source>
        <dbReference type="PROSITE" id="PS50002"/>
    </source>
</evidence>
<keyword evidence="7" id="KW-0472">Membrane</keyword>
<dbReference type="InterPro" id="IPR035753">
    <property type="entry name" value="RIM-BP_SH3_2"/>
</dbReference>
<comment type="subcellular location">
    <subcellularLocation>
        <location evidence="1">Cell membrane</location>
    </subcellularLocation>
    <subcellularLocation>
        <location evidence="8">Synapse</location>
    </subcellularLocation>
</comment>
<feature type="domain" description="SH3" evidence="14">
    <location>
        <begin position="146"/>
        <end position="213"/>
    </location>
</feature>
<feature type="compositionally biased region" description="Basic residues" evidence="13">
    <location>
        <begin position="817"/>
        <end position="827"/>
    </location>
</feature>
<feature type="compositionally biased region" description="Basic and acidic residues" evidence="13">
    <location>
        <begin position="696"/>
        <end position="725"/>
    </location>
</feature>
<evidence type="ECO:0000256" key="9">
    <source>
        <dbReference type="ARBA" id="ARBA00054159"/>
    </source>
</evidence>
<dbReference type="SMART" id="SM00060">
    <property type="entry name" value="FN3"/>
    <property type="match status" value="3"/>
</dbReference>
<dbReference type="SUPFAM" id="SSF50044">
    <property type="entry name" value="SH3-domain"/>
    <property type="match status" value="3"/>
</dbReference>
<keyword evidence="6" id="KW-0770">Synapse</keyword>
<dbReference type="Pfam" id="PF00041">
    <property type="entry name" value="fn3"/>
    <property type="match status" value="1"/>
</dbReference>
<dbReference type="FunFam" id="2.30.30.40:FF:000006">
    <property type="entry name" value="RIMS-binding protein 2 isoform X1"/>
    <property type="match status" value="1"/>
</dbReference>
<feature type="domain" description="SH3" evidence="14">
    <location>
        <begin position="1154"/>
        <end position="1221"/>
    </location>
</feature>
<keyword evidence="12" id="KW-0175">Coiled coil</keyword>
<gene>
    <name evidence="16" type="primary">Rimbp2</name>
    <name evidence="16" type="ORF">TOXRED_R04483</name>
</gene>
<accession>A0A7K5IWG5</accession>
<evidence type="ECO:0000256" key="8">
    <source>
        <dbReference type="ARBA" id="ARBA00034103"/>
    </source>
</evidence>
<dbReference type="InterPro" id="IPR035755">
    <property type="entry name" value="RIM-BP_SH3_3"/>
</dbReference>
<keyword evidence="5" id="KW-0677">Repeat</keyword>
<feature type="coiled-coil region" evidence="12">
    <location>
        <begin position="7"/>
        <end position="41"/>
    </location>
</feature>
<feature type="region of interest" description="Disordered" evidence="13">
    <location>
        <begin position="238"/>
        <end position="257"/>
    </location>
</feature>
<dbReference type="GO" id="GO:0007274">
    <property type="term" value="P:neuromuscular synaptic transmission"/>
    <property type="evidence" value="ECO:0007669"/>
    <property type="project" value="TreeGrafter"/>
</dbReference>
<evidence type="ECO:0000256" key="10">
    <source>
        <dbReference type="ARBA" id="ARBA00068024"/>
    </source>
</evidence>
<dbReference type="FunFam" id="2.30.30.40:FF:000023">
    <property type="entry name" value="RIMS-binding protein 2 isoform F"/>
    <property type="match status" value="1"/>
</dbReference>